<dbReference type="SMART" id="SM00148">
    <property type="entry name" value="PLCXc"/>
    <property type="match status" value="1"/>
</dbReference>
<feature type="region of interest" description="Disordered" evidence="7">
    <location>
        <begin position="336"/>
        <end position="356"/>
    </location>
</feature>
<dbReference type="PROSITE" id="PS50007">
    <property type="entry name" value="PIPLC_X_DOMAIN"/>
    <property type="match status" value="1"/>
</dbReference>
<dbReference type="Pfam" id="PF00388">
    <property type="entry name" value="PI-PLC-X"/>
    <property type="match status" value="1"/>
</dbReference>
<feature type="domain" description="PI-PLC Y-box" evidence="9">
    <location>
        <begin position="610"/>
        <end position="726"/>
    </location>
</feature>
<dbReference type="InterPro" id="IPR000909">
    <property type="entry name" value="PLipase_C_PInositol-sp_X_dom"/>
</dbReference>
<dbReference type="Pfam" id="PF00168">
    <property type="entry name" value="C2"/>
    <property type="match status" value="2"/>
</dbReference>
<feature type="region of interest" description="Disordered" evidence="7">
    <location>
        <begin position="1"/>
        <end position="60"/>
    </location>
</feature>
<dbReference type="InterPro" id="IPR002048">
    <property type="entry name" value="EF_hand_dom"/>
</dbReference>
<accession>A0AAD6VBI9</accession>
<keyword evidence="3 6" id="KW-0442">Lipid degradation</keyword>
<dbReference type="SUPFAM" id="SSF49562">
    <property type="entry name" value="C2 domain (Calcium/lipid-binding domain, CaLB)"/>
    <property type="match status" value="1"/>
</dbReference>
<evidence type="ECO:0000256" key="5">
    <source>
        <dbReference type="ARBA" id="ARBA00023224"/>
    </source>
</evidence>
<dbReference type="InterPro" id="IPR011993">
    <property type="entry name" value="PH-like_dom_sf"/>
</dbReference>
<evidence type="ECO:0000256" key="7">
    <source>
        <dbReference type="SAM" id="MobiDB-lite"/>
    </source>
</evidence>
<dbReference type="InterPro" id="IPR000008">
    <property type="entry name" value="C2_dom"/>
</dbReference>
<evidence type="ECO:0000259" key="10">
    <source>
        <dbReference type="PROSITE" id="PS50222"/>
    </source>
</evidence>
<keyword evidence="5" id="KW-0807">Transducer</keyword>
<keyword evidence="2 6" id="KW-0378">Hydrolase</keyword>
<dbReference type="SMART" id="SM00149">
    <property type="entry name" value="PLCYc"/>
    <property type="match status" value="1"/>
</dbReference>
<dbReference type="Gene3D" id="2.60.40.150">
    <property type="entry name" value="C2 domain"/>
    <property type="match status" value="1"/>
</dbReference>
<dbReference type="GO" id="GO:0005509">
    <property type="term" value="F:calcium ion binding"/>
    <property type="evidence" value="ECO:0007669"/>
    <property type="project" value="InterPro"/>
</dbReference>
<dbReference type="PRINTS" id="PR00390">
    <property type="entry name" value="PHPHLIPASEC"/>
</dbReference>
<dbReference type="InterPro" id="IPR001711">
    <property type="entry name" value="PLipase_C_Pinositol-sp_Y"/>
</dbReference>
<dbReference type="CDD" id="cd13360">
    <property type="entry name" value="PH_PLC_fungal"/>
    <property type="match status" value="1"/>
</dbReference>
<evidence type="ECO:0000259" key="8">
    <source>
        <dbReference type="PROSITE" id="PS50004"/>
    </source>
</evidence>
<dbReference type="Pfam" id="PF00387">
    <property type="entry name" value="PI-PLC-Y"/>
    <property type="match status" value="1"/>
</dbReference>
<proteinExistence type="predicted"/>
<dbReference type="InterPro" id="IPR001192">
    <property type="entry name" value="PI-PLC_fam"/>
</dbReference>
<dbReference type="AlphaFoldDB" id="A0AAD6VBI9"/>
<dbReference type="InterPro" id="IPR017946">
    <property type="entry name" value="PLC-like_Pdiesterase_TIM-brl"/>
</dbReference>
<evidence type="ECO:0000256" key="1">
    <source>
        <dbReference type="ARBA" id="ARBA00012368"/>
    </source>
</evidence>
<dbReference type="GO" id="GO:0051209">
    <property type="term" value="P:release of sequestered calcium ion into cytosol"/>
    <property type="evidence" value="ECO:0007669"/>
    <property type="project" value="TreeGrafter"/>
</dbReference>
<gene>
    <name evidence="11" type="ORF">GGX14DRAFT_457158</name>
</gene>
<feature type="region of interest" description="Disordered" evidence="7">
    <location>
        <begin position="295"/>
        <end position="317"/>
    </location>
</feature>
<evidence type="ECO:0000313" key="12">
    <source>
        <dbReference type="Proteomes" id="UP001219525"/>
    </source>
</evidence>
<sequence>MQRKAATVATSPPTDQAPPLSPRRRLGASIRRRLRRITRSKSPASDEATPRSSTSSADDTFPKLLQDGILLTKISTKKQRKLLFRLDPDRGQLIWESKVKKYVPIEAVRELRIGPDTKNYRDQFQLPGQDYEDRWLTIIYIVDSTYKTMHLLAPTKDVMDMWTSALHRLHAVQTELMSGLSQGEMLEAVWERHYWNGRGFHFEDVEKLCRRLNVSQGEAELRRLFQQAVSDNNDCLDFDDFRQFVKLLKARPDIESLYKKIQKHDRFTFDVFQTFMRDVQKSSLGDAQLQNLFDIHAGDSDPSSPDGPSPSTSSLSPATMSLESFTSFLLSTENPAFADPEEQPHEQKHHHTHHAASWEKDYFSSADGQDLTRPLSEYFISSSHNTYLSGHQLVGESTIEGYVRALQAGCRCVELDIHPGNPTPLVTHGNTLTSKLPLRAVCEAIDQYAFAASPYPLIISAEIHCSPAQQDMIVDIMTGVFGDRLVCAPLDGPPPIRELPSPHDLRGRILVKAKNLHLARDVGGAVEVVSYTSAESTEDSEMNRLEDGKGVSVSEPRRDPLLLRAGAAIKRVRSRSRGHSTTPSSESSPPSSFIPLPSPDGAKPKMSAELLRLLVYTVGVKYRGINKKEEYAPQHMFSLSETTANKMVRSSAVLDLVKHNRTHLVRIYPKGTRLSSSNYLPHNYWAAGAQLVAINWQTLDLGYVMNHAMFQRNGGAGYVLKPRALRLAGQKDLLAQRTEHVFEVRVISAQQLPPPKEKDGTSTGTVDPYVEVTLYVPDWTGFQAHQRQRGAESVARPPASPPSSASASGSGTLAARTSTVRHNGFNPVWEESLRIPFACVGDMRELVFVRFAVRQEGAGGGSGSSGDDEPPLASYCTPLACLQRGYRHLPLQDAQLSQYMFSTLFVRIGVRDL</sequence>
<feature type="region of interest" description="Disordered" evidence="7">
    <location>
        <begin position="572"/>
        <end position="599"/>
    </location>
</feature>
<evidence type="ECO:0000313" key="11">
    <source>
        <dbReference type="EMBL" id="KAJ7206515.1"/>
    </source>
</evidence>
<feature type="compositionally biased region" description="Low complexity" evidence="7">
    <location>
        <begin position="802"/>
        <end position="813"/>
    </location>
</feature>
<dbReference type="PANTHER" id="PTHR10336:SF36">
    <property type="entry name" value="1-PHOSPHATIDYLINOSITOL 4,5-BISPHOSPHATE PHOSPHODIESTERASE BETA-4"/>
    <property type="match status" value="1"/>
</dbReference>
<dbReference type="Proteomes" id="UP001219525">
    <property type="component" value="Unassembled WGS sequence"/>
</dbReference>
<dbReference type="PROSITE" id="PS50222">
    <property type="entry name" value="EF_HAND_2"/>
    <property type="match status" value="1"/>
</dbReference>
<dbReference type="CDD" id="cd08598">
    <property type="entry name" value="PI-PLC1c_yeast"/>
    <property type="match status" value="1"/>
</dbReference>
<evidence type="ECO:0000256" key="4">
    <source>
        <dbReference type="ARBA" id="ARBA00023098"/>
    </source>
</evidence>
<feature type="compositionally biased region" description="Low complexity" evidence="7">
    <location>
        <begin position="580"/>
        <end position="595"/>
    </location>
</feature>
<dbReference type="SUPFAM" id="SSF47473">
    <property type="entry name" value="EF-hand"/>
    <property type="match status" value="1"/>
</dbReference>
<feature type="domain" description="C2" evidence="8">
    <location>
        <begin position="721"/>
        <end position="893"/>
    </location>
</feature>
<dbReference type="PROSITE" id="PS50008">
    <property type="entry name" value="PIPLC_Y_DOMAIN"/>
    <property type="match status" value="1"/>
</dbReference>
<name>A0AAD6VBI9_9AGAR</name>
<dbReference type="InterPro" id="IPR037755">
    <property type="entry name" value="Plc1_PH"/>
</dbReference>
<feature type="compositionally biased region" description="Basic residues" evidence="7">
    <location>
        <begin position="22"/>
        <end position="39"/>
    </location>
</feature>
<organism evidence="11 12">
    <name type="scientific">Mycena pura</name>
    <dbReference type="NCBI Taxonomy" id="153505"/>
    <lineage>
        <taxon>Eukaryota</taxon>
        <taxon>Fungi</taxon>
        <taxon>Dikarya</taxon>
        <taxon>Basidiomycota</taxon>
        <taxon>Agaricomycotina</taxon>
        <taxon>Agaricomycetes</taxon>
        <taxon>Agaricomycetidae</taxon>
        <taxon>Agaricales</taxon>
        <taxon>Marasmiineae</taxon>
        <taxon>Mycenaceae</taxon>
        <taxon>Mycena</taxon>
    </lineage>
</organism>
<reference evidence="11" key="1">
    <citation type="submission" date="2023-03" db="EMBL/GenBank/DDBJ databases">
        <title>Massive genome expansion in bonnet fungi (Mycena s.s.) driven by repeated elements and novel gene families across ecological guilds.</title>
        <authorList>
            <consortium name="Lawrence Berkeley National Laboratory"/>
            <person name="Harder C.B."/>
            <person name="Miyauchi S."/>
            <person name="Viragh M."/>
            <person name="Kuo A."/>
            <person name="Thoen E."/>
            <person name="Andreopoulos B."/>
            <person name="Lu D."/>
            <person name="Skrede I."/>
            <person name="Drula E."/>
            <person name="Henrissat B."/>
            <person name="Morin E."/>
            <person name="Kohler A."/>
            <person name="Barry K."/>
            <person name="LaButti K."/>
            <person name="Morin E."/>
            <person name="Salamov A."/>
            <person name="Lipzen A."/>
            <person name="Mereny Z."/>
            <person name="Hegedus B."/>
            <person name="Baldrian P."/>
            <person name="Stursova M."/>
            <person name="Weitz H."/>
            <person name="Taylor A."/>
            <person name="Grigoriev I.V."/>
            <person name="Nagy L.G."/>
            <person name="Martin F."/>
            <person name="Kauserud H."/>
        </authorList>
    </citation>
    <scope>NUCLEOTIDE SEQUENCE</scope>
    <source>
        <strain evidence="11">9144</strain>
    </source>
</reference>
<keyword evidence="12" id="KW-1185">Reference proteome</keyword>
<dbReference type="GO" id="GO:0004435">
    <property type="term" value="F:phosphatidylinositol-4,5-bisphosphate phospholipase C activity"/>
    <property type="evidence" value="ECO:0007669"/>
    <property type="project" value="UniProtKB-EC"/>
</dbReference>
<dbReference type="CDD" id="cd00275">
    <property type="entry name" value="C2_PLC_like"/>
    <property type="match status" value="1"/>
</dbReference>
<dbReference type="SUPFAM" id="SSF50729">
    <property type="entry name" value="PH domain-like"/>
    <property type="match status" value="1"/>
</dbReference>
<evidence type="ECO:0000256" key="2">
    <source>
        <dbReference type="ARBA" id="ARBA00022801"/>
    </source>
</evidence>
<dbReference type="EC" id="3.1.4.11" evidence="1 6"/>
<keyword evidence="4 6" id="KW-0443">Lipid metabolism</keyword>
<dbReference type="Gene3D" id="1.10.238.10">
    <property type="entry name" value="EF-hand"/>
    <property type="match status" value="1"/>
</dbReference>
<dbReference type="InterPro" id="IPR011992">
    <property type="entry name" value="EF-hand-dom_pair"/>
</dbReference>
<comment type="catalytic activity">
    <reaction evidence="6">
        <text>a 1,2-diacyl-sn-glycero-3-phospho-(1D-myo-inositol-4,5-bisphosphate) + H2O = 1D-myo-inositol 1,4,5-trisphosphate + a 1,2-diacyl-sn-glycerol + H(+)</text>
        <dbReference type="Rhea" id="RHEA:33179"/>
        <dbReference type="ChEBI" id="CHEBI:15377"/>
        <dbReference type="ChEBI" id="CHEBI:15378"/>
        <dbReference type="ChEBI" id="CHEBI:17815"/>
        <dbReference type="ChEBI" id="CHEBI:58456"/>
        <dbReference type="ChEBI" id="CHEBI:203600"/>
        <dbReference type="EC" id="3.1.4.11"/>
    </reaction>
</comment>
<evidence type="ECO:0000256" key="3">
    <source>
        <dbReference type="ARBA" id="ARBA00022963"/>
    </source>
</evidence>
<feature type="compositionally biased region" description="Low complexity" evidence="7">
    <location>
        <begin position="300"/>
        <end position="317"/>
    </location>
</feature>
<dbReference type="PANTHER" id="PTHR10336">
    <property type="entry name" value="PHOSPHOINOSITIDE-SPECIFIC PHOSPHOLIPASE C FAMILY PROTEIN"/>
    <property type="match status" value="1"/>
</dbReference>
<dbReference type="PROSITE" id="PS50004">
    <property type="entry name" value="C2"/>
    <property type="match status" value="1"/>
</dbReference>
<protein>
    <recommendedName>
        <fullName evidence="1 6">Phosphoinositide phospholipase C</fullName>
        <ecNumber evidence="1 6">3.1.4.11</ecNumber>
    </recommendedName>
</protein>
<evidence type="ECO:0000256" key="6">
    <source>
        <dbReference type="RuleBase" id="RU361133"/>
    </source>
</evidence>
<feature type="region of interest" description="Disordered" evidence="7">
    <location>
        <begin position="534"/>
        <end position="557"/>
    </location>
</feature>
<feature type="compositionally biased region" description="Basic and acidic residues" evidence="7">
    <location>
        <begin position="541"/>
        <end position="557"/>
    </location>
</feature>
<dbReference type="Gene3D" id="3.20.20.190">
    <property type="entry name" value="Phosphatidylinositol (PI) phosphodiesterase"/>
    <property type="match status" value="1"/>
</dbReference>
<dbReference type="InterPro" id="IPR035892">
    <property type="entry name" value="C2_domain_sf"/>
</dbReference>
<feature type="region of interest" description="Disordered" evidence="7">
    <location>
        <begin position="786"/>
        <end position="813"/>
    </location>
</feature>
<dbReference type="SMART" id="SM00239">
    <property type="entry name" value="C2"/>
    <property type="match status" value="1"/>
</dbReference>
<dbReference type="GO" id="GO:0048015">
    <property type="term" value="P:phosphatidylinositol-mediated signaling"/>
    <property type="evidence" value="ECO:0007669"/>
    <property type="project" value="TreeGrafter"/>
</dbReference>
<feature type="domain" description="EF-hand" evidence="10">
    <location>
        <begin position="216"/>
        <end position="251"/>
    </location>
</feature>
<evidence type="ECO:0000259" key="9">
    <source>
        <dbReference type="PROSITE" id="PS50008"/>
    </source>
</evidence>
<dbReference type="GO" id="GO:0016042">
    <property type="term" value="P:lipid catabolic process"/>
    <property type="evidence" value="ECO:0007669"/>
    <property type="project" value="UniProtKB-KW"/>
</dbReference>
<comment type="caution">
    <text evidence="11">The sequence shown here is derived from an EMBL/GenBank/DDBJ whole genome shotgun (WGS) entry which is preliminary data.</text>
</comment>
<dbReference type="EMBL" id="JARJCW010000039">
    <property type="protein sequence ID" value="KAJ7206515.1"/>
    <property type="molecule type" value="Genomic_DNA"/>
</dbReference>
<dbReference type="SUPFAM" id="SSF51695">
    <property type="entry name" value="PLC-like phosphodiesterases"/>
    <property type="match status" value="1"/>
</dbReference>
<dbReference type="Gene3D" id="2.30.29.30">
    <property type="entry name" value="Pleckstrin-homology domain (PH domain)/Phosphotyrosine-binding domain (PTB)"/>
    <property type="match status" value="1"/>
</dbReference>